<keyword evidence="2 4" id="KW-0819">tRNA processing</keyword>
<dbReference type="PROSITE" id="PS50984">
    <property type="entry name" value="TRUD"/>
    <property type="match status" value="1"/>
</dbReference>
<dbReference type="InterPro" id="IPR020103">
    <property type="entry name" value="PsdUridine_synth_cat_dom_sf"/>
</dbReference>
<dbReference type="Proteomes" id="UP000008633">
    <property type="component" value="Chromosome"/>
</dbReference>
<dbReference type="eggNOG" id="COG0585">
    <property type="taxonomic scope" value="Bacteria"/>
</dbReference>
<dbReference type="KEGG" id="nsa:Nitsa_1225"/>
<dbReference type="InterPro" id="IPR050170">
    <property type="entry name" value="TruD_pseudoU_synthase"/>
</dbReference>
<dbReference type="AlphaFoldDB" id="E6WYG6"/>
<dbReference type="HOGENOM" id="CLU_005281_4_0_7"/>
<dbReference type="PROSITE" id="PS01268">
    <property type="entry name" value="UPF0024"/>
    <property type="match status" value="1"/>
</dbReference>
<dbReference type="Gene3D" id="3.30.2350.20">
    <property type="entry name" value="TruD, catalytic domain"/>
    <property type="match status" value="2"/>
</dbReference>
<comment type="function">
    <text evidence="4">Responsible for synthesis of pseudouridine from uracil-13 in transfer RNAs.</text>
</comment>
<evidence type="ECO:0000256" key="4">
    <source>
        <dbReference type="HAMAP-Rule" id="MF_01082"/>
    </source>
</evidence>
<keyword evidence="7" id="KW-1185">Reference proteome</keyword>
<feature type="active site" description="Nucleophile" evidence="4">
    <location>
        <position position="76"/>
    </location>
</feature>
<dbReference type="RefSeq" id="WP_013554169.1">
    <property type="nucleotide sequence ID" value="NC_014935.1"/>
</dbReference>
<evidence type="ECO:0000259" key="5">
    <source>
        <dbReference type="PROSITE" id="PS50984"/>
    </source>
</evidence>
<dbReference type="SUPFAM" id="SSF55120">
    <property type="entry name" value="Pseudouridine synthase"/>
    <property type="match status" value="1"/>
</dbReference>
<evidence type="ECO:0000313" key="7">
    <source>
        <dbReference type="Proteomes" id="UP000008633"/>
    </source>
</evidence>
<dbReference type="GO" id="GO:0005829">
    <property type="term" value="C:cytosol"/>
    <property type="evidence" value="ECO:0007669"/>
    <property type="project" value="TreeGrafter"/>
</dbReference>
<protein>
    <recommendedName>
        <fullName evidence="4">tRNA pseudouridine synthase D</fullName>
        <ecNumber evidence="4">5.4.99.27</ecNumber>
    </recommendedName>
    <alternativeName>
        <fullName evidence="4">tRNA pseudouridine(13) synthase</fullName>
    </alternativeName>
    <alternativeName>
        <fullName evidence="4">tRNA pseudouridylate synthase D</fullName>
    </alternativeName>
    <alternativeName>
        <fullName evidence="4">tRNA-uridine isomerase D</fullName>
    </alternativeName>
</protein>
<evidence type="ECO:0000313" key="6">
    <source>
        <dbReference type="EMBL" id="ADV46478.1"/>
    </source>
</evidence>
<dbReference type="InterPro" id="IPR020119">
    <property type="entry name" value="PsdUridine_synth_TruD_CS"/>
</dbReference>
<reference evidence="7" key="2">
    <citation type="submission" date="2011-01" db="EMBL/GenBank/DDBJ databases">
        <title>The complete genome of Nitratifractor salsuginis DSM 16511.</title>
        <authorList>
            <consortium name="US DOE Joint Genome Institute (JGI-PGF)"/>
            <person name="Lucas S."/>
            <person name="Copeland A."/>
            <person name="Lapidus A."/>
            <person name="Bruce D."/>
            <person name="Goodwin L."/>
            <person name="Pitluck S."/>
            <person name="Kyrpides N."/>
            <person name="Mavromatis K."/>
            <person name="Ivanova N."/>
            <person name="Mikhailova N."/>
            <person name="Zeytun A."/>
            <person name="Detter J.C."/>
            <person name="Tapia R."/>
            <person name="Han C."/>
            <person name="Land M."/>
            <person name="Hauser L."/>
            <person name="Markowitz V."/>
            <person name="Cheng J.-F."/>
            <person name="Hugenholtz P."/>
            <person name="Woyke T."/>
            <person name="Wu D."/>
            <person name="Tindall B."/>
            <person name="Schuetze A."/>
            <person name="Brambilla E."/>
            <person name="Klenk H.-P."/>
            <person name="Eisen J.A."/>
        </authorList>
    </citation>
    <scope>NUCLEOTIDE SEQUENCE [LARGE SCALE GENOMIC DNA]</scope>
    <source>
        <strain evidence="7">DSM 16511 / JCM 12458 / E9I37-1</strain>
    </source>
</reference>
<feature type="domain" description="TRUD" evidence="5">
    <location>
        <begin position="151"/>
        <end position="278"/>
    </location>
</feature>
<dbReference type="Pfam" id="PF01142">
    <property type="entry name" value="TruD"/>
    <property type="match status" value="2"/>
</dbReference>
<dbReference type="GO" id="GO:0003723">
    <property type="term" value="F:RNA binding"/>
    <property type="evidence" value="ECO:0007669"/>
    <property type="project" value="InterPro"/>
</dbReference>
<evidence type="ECO:0000256" key="2">
    <source>
        <dbReference type="ARBA" id="ARBA00022694"/>
    </source>
</evidence>
<dbReference type="GO" id="GO:0160150">
    <property type="term" value="F:tRNA pseudouridine(13) synthase activity"/>
    <property type="evidence" value="ECO:0007669"/>
    <property type="project" value="UniProtKB-EC"/>
</dbReference>
<keyword evidence="3 4" id="KW-0413">Isomerase</keyword>
<dbReference type="PANTHER" id="PTHR47811">
    <property type="entry name" value="TRNA PSEUDOURIDINE SYNTHASE D"/>
    <property type="match status" value="1"/>
</dbReference>
<evidence type="ECO:0000256" key="1">
    <source>
        <dbReference type="ARBA" id="ARBA00007953"/>
    </source>
</evidence>
<name>E6WYG6_NITSE</name>
<dbReference type="GO" id="GO:0031119">
    <property type="term" value="P:tRNA pseudouridine synthesis"/>
    <property type="evidence" value="ECO:0007669"/>
    <property type="project" value="UniProtKB-UniRule"/>
</dbReference>
<dbReference type="InterPro" id="IPR042214">
    <property type="entry name" value="TruD_catalytic"/>
</dbReference>
<dbReference type="EMBL" id="CP002452">
    <property type="protein sequence ID" value="ADV46478.1"/>
    <property type="molecule type" value="Genomic_DNA"/>
</dbReference>
<sequence>MNHTYAGDFAPFSFRFFQSVERFYVEEIPLAPATGRGEYLLLKLRKQDLSTSRLLNILSAATGASEREIGYAGLKDKAATTIQYFTLPIRYEKGLKNLKTERVELLQKQRTRHPLKTGALLGNRFRIFLDRIDEKEAARLLDEARKMEEFGLPNYFGYQRFGEDGLAWEQGRAIAHSGKRLKGSRERLLVAAWQSRLFNQWLSRRVAASRLIRERSIRDASHKLQWPLELVEALKKQPQFFKLFGGDLLRDRKTQKLFSCKDPLASSRPFKEKRVTVTGLLPGAKVWRARQDARHLEAPYDDEELTALPGDRRDAWIWPGDVGGEYDKKRRGLWLEFTLPPGAYATTLLEELAQHPLAPEPSHSRKRKG</sequence>
<dbReference type="OrthoDB" id="1550679at2"/>
<comment type="catalytic activity">
    <reaction evidence="4">
        <text>uridine(13) in tRNA = pseudouridine(13) in tRNA</text>
        <dbReference type="Rhea" id="RHEA:42540"/>
        <dbReference type="Rhea" id="RHEA-COMP:10105"/>
        <dbReference type="Rhea" id="RHEA-COMP:10106"/>
        <dbReference type="ChEBI" id="CHEBI:65314"/>
        <dbReference type="ChEBI" id="CHEBI:65315"/>
        <dbReference type="EC" id="5.4.99.27"/>
    </reaction>
</comment>
<proteinExistence type="inferred from homology"/>
<dbReference type="Gene3D" id="3.30.2340.10">
    <property type="entry name" value="TruD, insertion domain"/>
    <property type="match status" value="2"/>
</dbReference>
<reference evidence="6 7" key="1">
    <citation type="journal article" date="2011" name="Stand. Genomic Sci.">
        <title>Complete genome sequence of Nitratifractor salsuginis type strain (E9I37-1).</title>
        <authorList>
            <person name="Anderson I."/>
            <person name="Sikorski J."/>
            <person name="Zeytun A."/>
            <person name="Nolan M."/>
            <person name="Lapidus A."/>
            <person name="Lucas S."/>
            <person name="Hammon N."/>
            <person name="Deshpande S."/>
            <person name="Cheng J.F."/>
            <person name="Tapia R."/>
            <person name="Han C."/>
            <person name="Goodwin L."/>
            <person name="Pitluck S."/>
            <person name="Liolios K."/>
            <person name="Pagani I."/>
            <person name="Ivanova N."/>
            <person name="Huntemann M."/>
            <person name="Mavromatis K."/>
            <person name="Ovchinikova G."/>
            <person name="Pati A."/>
            <person name="Chen A."/>
            <person name="Palaniappan K."/>
            <person name="Land M."/>
            <person name="Hauser L."/>
            <person name="Brambilla E.M."/>
            <person name="Ngatchou-Djao O.D."/>
            <person name="Rohde M."/>
            <person name="Tindall B.J."/>
            <person name="Goker M."/>
            <person name="Detter J.C."/>
            <person name="Woyke T."/>
            <person name="Bristow J."/>
            <person name="Eisen J.A."/>
            <person name="Markowitz V."/>
            <person name="Hugenholtz P."/>
            <person name="Klenk H.P."/>
            <person name="Kyrpides N.C."/>
        </authorList>
    </citation>
    <scope>NUCLEOTIDE SEQUENCE [LARGE SCALE GENOMIC DNA]</scope>
    <source>
        <strain evidence="7">DSM 16511 / JCM 12458 / E9I37-1</strain>
    </source>
</reference>
<dbReference type="STRING" id="749222.Nitsa_1225"/>
<dbReference type="InterPro" id="IPR011760">
    <property type="entry name" value="PsdUridine_synth_TruD_insert"/>
</dbReference>
<dbReference type="InterPro" id="IPR001656">
    <property type="entry name" value="PsdUridine_synth_TruD"/>
</dbReference>
<dbReference type="InterPro" id="IPR043165">
    <property type="entry name" value="TruD_insert_sf"/>
</dbReference>
<accession>E6WYG6</accession>
<evidence type="ECO:0000256" key="3">
    <source>
        <dbReference type="ARBA" id="ARBA00023235"/>
    </source>
</evidence>
<dbReference type="PANTHER" id="PTHR47811:SF1">
    <property type="entry name" value="TRNA PSEUDOURIDINE SYNTHASE D"/>
    <property type="match status" value="1"/>
</dbReference>
<comment type="similarity">
    <text evidence="1 4">Belongs to the pseudouridine synthase TruD family.</text>
</comment>
<dbReference type="HAMAP" id="MF_01082">
    <property type="entry name" value="TruD"/>
    <property type="match status" value="1"/>
</dbReference>
<organism evidence="6 7">
    <name type="scientific">Nitratifractor salsuginis (strain DSM 16511 / JCM 12458 / E9I37-1)</name>
    <dbReference type="NCBI Taxonomy" id="749222"/>
    <lineage>
        <taxon>Bacteria</taxon>
        <taxon>Pseudomonadati</taxon>
        <taxon>Campylobacterota</taxon>
        <taxon>Epsilonproteobacteria</taxon>
        <taxon>Campylobacterales</taxon>
        <taxon>Sulfurovaceae</taxon>
        <taxon>Nitratifractor</taxon>
    </lineage>
</organism>
<gene>
    <name evidence="4" type="primary">truD</name>
    <name evidence="6" type="ordered locus">Nitsa_1225</name>
</gene>
<dbReference type="EC" id="5.4.99.27" evidence="4"/>